<dbReference type="GO" id="GO:0008318">
    <property type="term" value="F:protein prenyltransferase activity"/>
    <property type="evidence" value="ECO:0007669"/>
    <property type="project" value="InterPro"/>
</dbReference>
<comment type="caution">
    <text evidence="5">The sequence shown here is derived from an EMBL/GenBank/DDBJ whole genome shotgun (WGS) entry which is preliminary data.</text>
</comment>
<keyword evidence="2" id="KW-0637">Prenyltransferase</keyword>
<sequence length="272" mass="30750">AYASLTNYFQQHQDEVIEIEVLPPAIQPPNGLFLTDGLNLGIPKKVLALSFVEARIRFFAGIQSEGALSKSALKASTIILLFDAEHLTATNFRKRRLVQSASTTGNHRSEFGKAVEQELAFTNSILISPSHRQSKSPTLWHHRAWLLPFVLEVAQPDTSHTECAVSELEAVLKAGERHPKNYYAWQYARRLLEQVENRMTDRIGSPNIDFTTFINTGITRVKTWYCKHPSDISGWSFLSYFLAKTSSMPEKELLLDEILRFAISLSLDNESL</sequence>
<feature type="non-terminal residue" evidence="5">
    <location>
        <position position="1"/>
    </location>
</feature>
<protein>
    <recommendedName>
        <fullName evidence="7">Protein prenyltransferase</fullName>
    </recommendedName>
</protein>
<dbReference type="OrthoDB" id="5358702at2759"/>
<keyword evidence="3" id="KW-0808">Transferase</keyword>
<keyword evidence="4" id="KW-0677">Repeat</keyword>
<comment type="similarity">
    <text evidence="1">Belongs to the protein prenyltransferase subunit alpha family.</text>
</comment>
<dbReference type="PANTHER" id="PTHR11129:SF3">
    <property type="entry name" value="PROTEIN PRENYLTRANSFERASE ALPHA SUBUNIT REPEAT-CONTAINING PROTEIN 1"/>
    <property type="match status" value="1"/>
</dbReference>
<name>A0A1Y1Y4C2_9PLEO</name>
<evidence type="ECO:0000256" key="1">
    <source>
        <dbReference type="ARBA" id="ARBA00006734"/>
    </source>
</evidence>
<evidence type="ECO:0000256" key="2">
    <source>
        <dbReference type="ARBA" id="ARBA00022602"/>
    </source>
</evidence>
<dbReference type="PANTHER" id="PTHR11129">
    <property type="entry name" value="PROTEIN FARNESYLTRANSFERASE ALPHA SUBUNIT/RAB GERANYLGERANYL TRANSFERASE ALPHA SUBUNIT"/>
    <property type="match status" value="1"/>
</dbReference>
<evidence type="ECO:0000256" key="4">
    <source>
        <dbReference type="ARBA" id="ARBA00022737"/>
    </source>
</evidence>
<dbReference type="Gene3D" id="1.25.40.120">
    <property type="entry name" value="Protein prenylyltransferase"/>
    <property type="match status" value="1"/>
</dbReference>
<dbReference type="InterPro" id="IPR002088">
    <property type="entry name" value="Prenyl_trans_a"/>
</dbReference>
<dbReference type="AlphaFoldDB" id="A0A1Y1Y4C2"/>
<keyword evidence="6" id="KW-1185">Reference proteome</keyword>
<organism evidence="5 6">
    <name type="scientific">Clohesyomyces aquaticus</name>
    <dbReference type="NCBI Taxonomy" id="1231657"/>
    <lineage>
        <taxon>Eukaryota</taxon>
        <taxon>Fungi</taxon>
        <taxon>Dikarya</taxon>
        <taxon>Ascomycota</taxon>
        <taxon>Pezizomycotina</taxon>
        <taxon>Dothideomycetes</taxon>
        <taxon>Pleosporomycetidae</taxon>
        <taxon>Pleosporales</taxon>
        <taxon>Lindgomycetaceae</taxon>
        <taxon>Clohesyomyces</taxon>
    </lineage>
</organism>
<dbReference type="Proteomes" id="UP000193144">
    <property type="component" value="Unassembled WGS sequence"/>
</dbReference>
<gene>
    <name evidence="5" type="ORF">BCR34DRAFT_500456</name>
</gene>
<dbReference type="EMBL" id="MCFA01000372">
    <property type="protein sequence ID" value="ORX92745.1"/>
    <property type="molecule type" value="Genomic_DNA"/>
</dbReference>
<evidence type="ECO:0000313" key="5">
    <source>
        <dbReference type="EMBL" id="ORX92745.1"/>
    </source>
</evidence>
<evidence type="ECO:0000256" key="3">
    <source>
        <dbReference type="ARBA" id="ARBA00022679"/>
    </source>
</evidence>
<reference evidence="5 6" key="1">
    <citation type="submission" date="2016-07" db="EMBL/GenBank/DDBJ databases">
        <title>Pervasive Adenine N6-methylation of Active Genes in Fungi.</title>
        <authorList>
            <consortium name="DOE Joint Genome Institute"/>
            <person name="Mondo S.J."/>
            <person name="Dannebaum R.O."/>
            <person name="Kuo R.C."/>
            <person name="Labutti K."/>
            <person name="Haridas S."/>
            <person name="Kuo A."/>
            <person name="Salamov A."/>
            <person name="Ahrendt S.R."/>
            <person name="Lipzen A."/>
            <person name="Sullivan W."/>
            <person name="Andreopoulos W.B."/>
            <person name="Clum A."/>
            <person name="Lindquist E."/>
            <person name="Daum C."/>
            <person name="Ramamoorthy G.K."/>
            <person name="Gryganskyi A."/>
            <person name="Culley D."/>
            <person name="Magnuson J.K."/>
            <person name="James T.Y."/>
            <person name="O'Malley M.A."/>
            <person name="Stajich J.E."/>
            <person name="Spatafora J.W."/>
            <person name="Visel A."/>
            <person name="Grigoriev I.V."/>
        </authorList>
    </citation>
    <scope>NUCLEOTIDE SEQUENCE [LARGE SCALE GENOMIC DNA]</scope>
    <source>
        <strain evidence="5 6">CBS 115471</strain>
    </source>
</reference>
<dbReference type="GO" id="GO:0005737">
    <property type="term" value="C:cytoplasm"/>
    <property type="evidence" value="ECO:0007669"/>
    <property type="project" value="TreeGrafter"/>
</dbReference>
<accession>A0A1Y1Y4C2</accession>
<dbReference type="Pfam" id="PF01239">
    <property type="entry name" value="PPTA"/>
    <property type="match status" value="1"/>
</dbReference>
<dbReference type="SUPFAM" id="SSF48439">
    <property type="entry name" value="Protein prenylyltransferase"/>
    <property type="match status" value="1"/>
</dbReference>
<evidence type="ECO:0000313" key="6">
    <source>
        <dbReference type="Proteomes" id="UP000193144"/>
    </source>
</evidence>
<proteinExistence type="inferred from homology"/>
<evidence type="ECO:0008006" key="7">
    <source>
        <dbReference type="Google" id="ProtNLM"/>
    </source>
</evidence>